<reference evidence="4 5" key="1">
    <citation type="submission" date="2016-10" db="EMBL/GenBank/DDBJ databases">
        <authorList>
            <person name="Varghese N."/>
            <person name="Submissions S."/>
        </authorList>
    </citation>
    <scope>NUCLEOTIDE SEQUENCE [LARGE SCALE GENOMIC DNA]</scope>
    <source>
        <strain evidence="4 5">DSM 14526</strain>
    </source>
</reference>
<evidence type="ECO:0000259" key="3">
    <source>
        <dbReference type="PROSITE" id="PS51762"/>
    </source>
</evidence>
<dbReference type="PANTHER" id="PTHR10963">
    <property type="entry name" value="GLYCOSYL HYDROLASE-RELATED"/>
    <property type="match status" value="1"/>
</dbReference>
<name>A0AB38A0R0_9LACT</name>
<dbReference type="Pfam" id="PF00722">
    <property type="entry name" value="Glyco_hydro_16"/>
    <property type="match status" value="1"/>
</dbReference>
<organism evidence="4 5">
    <name type="scientific">Trichococcus collinsii</name>
    <dbReference type="NCBI Taxonomy" id="157076"/>
    <lineage>
        <taxon>Bacteria</taxon>
        <taxon>Bacillati</taxon>
        <taxon>Bacillota</taxon>
        <taxon>Bacilli</taxon>
        <taxon>Lactobacillales</taxon>
        <taxon>Carnobacteriaceae</taxon>
        <taxon>Trichococcus</taxon>
    </lineage>
</organism>
<dbReference type="SUPFAM" id="SSF49899">
    <property type="entry name" value="Concanavalin A-like lectins/glucanases"/>
    <property type="match status" value="1"/>
</dbReference>
<dbReference type="PROSITE" id="PS51762">
    <property type="entry name" value="GH16_2"/>
    <property type="match status" value="1"/>
</dbReference>
<evidence type="ECO:0000256" key="2">
    <source>
        <dbReference type="SAM" id="SignalP"/>
    </source>
</evidence>
<dbReference type="PANTHER" id="PTHR10963:SF55">
    <property type="entry name" value="GLYCOSIDE HYDROLASE FAMILY 16 PROTEIN"/>
    <property type="match status" value="1"/>
</dbReference>
<comment type="similarity">
    <text evidence="1">Belongs to the glycosyl hydrolase 16 family.</text>
</comment>
<keyword evidence="2" id="KW-0732">Signal</keyword>
<dbReference type="InterPro" id="IPR050546">
    <property type="entry name" value="Glycosyl_Hydrlase_16"/>
</dbReference>
<proteinExistence type="inferred from homology"/>
<dbReference type="Gene3D" id="2.60.120.200">
    <property type="match status" value="1"/>
</dbReference>
<dbReference type="RefSeq" id="WP_086985820.1">
    <property type="nucleotide sequence ID" value="NZ_FJNA01000001.1"/>
</dbReference>
<dbReference type="InterPro" id="IPR000757">
    <property type="entry name" value="Beta-glucanase-like"/>
</dbReference>
<dbReference type="GO" id="GO:0004553">
    <property type="term" value="F:hydrolase activity, hydrolyzing O-glycosyl compounds"/>
    <property type="evidence" value="ECO:0007669"/>
    <property type="project" value="InterPro"/>
</dbReference>
<feature type="domain" description="GH16" evidence="3">
    <location>
        <begin position="41"/>
        <end position="306"/>
    </location>
</feature>
<evidence type="ECO:0000313" key="4">
    <source>
        <dbReference type="EMBL" id="SEA53324.1"/>
    </source>
</evidence>
<keyword evidence="5" id="KW-1185">Reference proteome</keyword>
<feature type="chain" id="PRO_5044294465" evidence="2">
    <location>
        <begin position="25"/>
        <end position="407"/>
    </location>
</feature>
<dbReference type="CDD" id="cd00413">
    <property type="entry name" value="Glyco_hydrolase_16"/>
    <property type="match status" value="1"/>
</dbReference>
<accession>A0AB38A0R0</accession>
<dbReference type="Proteomes" id="UP000199042">
    <property type="component" value="Unassembled WGS sequence"/>
</dbReference>
<sequence>MKKATKVLITCSVAAAIFFGFRQADFSSLTAVLESRLSRWVTFGDETYMTPVYNGDYRLIFDENFDESPLDPAIWNDQYLASWTPDMEAARAIYEVEDGNLNLIINEDTQPWNPEFDGTVRTSSVMTGNRTGLHEFKEGLEVRNDIEPFMGFISQYGVFEIRAKMMNSLGNMCAWWLVGIQDTPEQDVEVDVFENALNFGNVVTASLYAHRDPLAREQHFVHDVGDADLSNEFHLYTFEWTPEGFVFYFDDEEIGTFDAEVVYPMISILSAYEGRENWWVGPFDPAAPYPKMFQIDYMKVWKKVPEDYEQVAKLKIVSQDEATFSLEAGQYDIEHSQLVGFPSYVTLRYNDGTDTQQWVKWQELTPAILSKLDRFGTFEIEGEIIGLPEAIVGNRKAIIKIVVTQSD</sequence>
<evidence type="ECO:0000313" key="5">
    <source>
        <dbReference type="Proteomes" id="UP000199042"/>
    </source>
</evidence>
<protein>
    <submittedName>
        <fullName evidence="4">Ig-like domain (Group 4)</fullName>
    </submittedName>
</protein>
<dbReference type="AlphaFoldDB" id="A0AB38A0R0"/>
<gene>
    <name evidence="4" type="ORF">SAMN04488525_103361</name>
</gene>
<dbReference type="EMBL" id="FNQH01000003">
    <property type="protein sequence ID" value="SEA53324.1"/>
    <property type="molecule type" value="Genomic_DNA"/>
</dbReference>
<feature type="signal peptide" evidence="2">
    <location>
        <begin position="1"/>
        <end position="24"/>
    </location>
</feature>
<dbReference type="GO" id="GO:0005975">
    <property type="term" value="P:carbohydrate metabolic process"/>
    <property type="evidence" value="ECO:0007669"/>
    <property type="project" value="InterPro"/>
</dbReference>
<dbReference type="InterPro" id="IPR013320">
    <property type="entry name" value="ConA-like_dom_sf"/>
</dbReference>
<comment type="caution">
    <text evidence="4">The sequence shown here is derived from an EMBL/GenBank/DDBJ whole genome shotgun (WGS) entry which is preliminary data.</text>
</comment>
<evidence type="ECO:0000256" key="1">
    <source>
        <dbReference type="ARBA" id="ARBA00006865"/>
    </source>
</evidence>